<dbReference type="InterPro" id="IPR001012">
    <property type="entry name" value="UBX_dom"/>
</dbReference>
<dbReference type="PROSITE" id="PS50033">
    <property type="entry name" value="UBX"/>
    <property type="match status" value="1"/>
</dbReference>
<comment type="caution">
    <text evidence="4">The sequence shown here is derived from an EMBL/GenBank/DDBJ whole genome shotgun (WGS) entry which is preliminary data.</text>
</comment>
<feature type="compositionally biased region" description="Low complexity" evidence="2">
    <location>
        <begin position="403"/>
        <end position="412"/>
    </location>
</feature>
<dbReference type="Proteomes" id="UP000318571">
    <property type="component" value="Chromosome 1"/>
</dbReference>
<evidence type="ECO:0000259" key="3">
    <source>
        <dbReference type="PROSITE" id="PS50033"/>
    </source>
</evidence>
<feature type="compositionally biased region" description="Basic and acidic residues" evidence="2">
    <location>
        <begin position="178"/>
        <end position="194"/>
    </location>
</feature>
<dbReference type="GO" id="GO:0005783">
    <property type="term" value="C:endoplasmic reticulum"/>
    <property type="evidence" value="ECO:0007669"/>
    <property type="project" value="TreeGrafter"/>
</dbReference>
<dbReference type="Pfam" id="PF23187">
    <property type="entry name" value="UBX7_N"/>
    <property type="match status" value="1"/>
</dbReference>
<feature type="region of interest" description="Disordered" evidence="2">
    <location>
        <begin position="109"/>
        <end position="165"/>
    </location>
</feature>
<protein>
    <recommendedName>
        <fullName evidence="1">UBX domain-containing protein 4</fullName>
    </recommendedName>
</protein>
<dbReference type="AlphaFoldDB" id="A0A553NUP4"/>
<dbReference type="GO" id="GO:0036503">
    <property type="term" value="P:ERAD pathway"/>
    <property type="evidence" value="ECO:0007669"/>
    <property type="project" value="TreeGrafter"/>
</dbReference>
<keyword evidence="5" id="KW-1185">Reference proteome</keyword>
<dbReference type="PANTHER" id="PTHR46424:SF1">
    <property type="entry name" value="UBX DOMAIN-CONTAINING PROTEIN 4"/>
    <property type="match status" value="1"/>
</dbReference>
<dbReference type="EMBL" id="VCGU01000010">
    <property type="protein sequence ID" value="TRY69143.1"/>
    <property type="molecule type" value="Genomic_DNA"/>
</dbReference>
<dbReference type="Gene3D" id="3.10.20.90">
    <property type="entry name" value="Phosphatidylinositol 3-kinase Catalytic Subunit, Chain A, domain 1"/>
    <property type="match status" value="1"/>
</dbReference>
<name>A0A553NUP4_TIGCA</name>
<feature type="region of interest" description="Disordered" evidence="2">
    <location>
        <begin position="403"/>
        <end position="463"/>
    </location>
</feature>
<evidence type="ECO:0000313" key="4">
    <source>
        <dbReference type="EMBL" id="TRY69143.1"/>
    </source>
</evidence>
<dbReference type="STRING" id="6832.A0A553NUP4"/>
<evidence type="ECO:0000256" key="2">
    <source>
        <dbReference type="SAM" id="MobiDB-lite"/>
    </source>
</evidence>
<dbReference type="PANTHER" id="PTHR46424">
    <property type="entry name" value="UBX DOMAIN-CONTAINING PROTEIN 4"/>
    <property type="match status" value="1"/>
</dbReference>
<dbReference type="SUPFAM" id="SSF54236">
    <property type="entry name" value="Ubiquitin-like"/>
    <property type="match status" value="1"/>
</dbReference>
<feature type="domain" description="UBX" evidence="3">
    <location>
        <begin position="276"/>
        <end position="356"/>
    </location>
</feature>
<accession>A0A553NUP4</accession>
<dbReference type="OMA" id="FEPNNTS"/>
<feature type="compositionally biased region" description="Polar residues" evidence="2">
    <location>
        <begin position="453"/>
        <end position="463"/>
    </location>
</feature>
<dbReference type="Pfam" id="PF00789">
    <property type="entry name" value="UBX"/>
    <property type="match status" value="1"/>
</dbReference>
<feature type="compositionally biased region" description="Polar residues" evidence="2">
    <location>
        <begin position="413"/>
        <end position="432"/>
    </location>
</feature>
<evidence type="ECO:0000313" key="5">
    <source>
        <dbReference type="Proteomes" id="UP000318571"/>
    </source>
</evidence>
<gene>
    <name evidence="4" type="ORF">TCAL_05630</name>
</gene>
<sequence>MDWFEGSITEAIGSAKSRQRLFVVVVFDGESDEALLATLNAPDLAPSFQTCVCIRLKNGSPLAEQFAQIYPVVLVPSIFFINSANGMDLEVTGGVQLLQSQNIAQSLAKAQARTSPSPPVTAAGVTAESVASPRGQRVMEASQSLQNSAPRVEVASPAPLPSPAESLEARVARAKRLMAERQGQKKEPDTEQKIQAEAPESSERGVNPALEEAAAERKRDMEEKKLAKERVLRQIEQDRAERAQKFQTQKREETEKKERLSTMAREAREAEEMAKSHPSTARVQFRYPDGRSRVQRLPVDSDINSLFATVADDSERSPALKEFSLSTTFPSKCLDTLPRSTTLRECNLVPSGTVLVLPKRGQALSSRNTSVGLLSYLLLTPFTFLWGLISSFWGGTGEAPNLSSLSRPSNNSHHTTNPTSSRQSDPASGTTNVRRRGNVSRLADLSDDDQDNKTWNGNSTQQM</sequence>
<proteinExistence type="predicted"/>
<dbReference type="SMART" id="SM00166">
    <property type="entry name" value="UBX"/>
    <property type="match status" value="1"/>
</dbReference>
<dbReference type="InterPro" id="IPR029071">
    <property type="entry name" value="Ubiquitin-like_domsf"/>
</dbReference>
<reference evidence="4 5" key="1">
    <citation type="journal article" date="2018" name="Nat. Ecol. Evol.">
        <title>Genomic signatures of mitonuclear coevolution across populations of Tigriopus californicus.</title>
        <authorList>
            <person name="Barreto F.S."/>
            <person name="Watson E.T."/>
            <person name="Lima T.G."/>
            <person name="Willett C.S."/>
            <person name="Edmands S."/>
            <person name="Li W."/>
            <person name="Burton R.S."/>
        </authorList>
    </citation>
    <scope>NUCLEOTIDE SEQUENCE [LARGE SCALE GENOMIC DNA]</scope>
    <source>
        <strain evidence="4 5">San Diego</strain>
    </source>
</reference>
<evidence type="ECO:0000256" key="1">
    <source>
        <dbReference type="ARBA" id="ARBA00040925"/>
    </source>
</evidence>
<dbReference type="CDD" id="cd01767">
    <property type="entry name" value="UBX"/>
    <property type="match status" value="1"/>
</dbReference>
<feature type="region of interest" description="Disordered" evidence="2">
    <location>
        <begin position="178"/>
        <end position="222"/>
    </location>
</feature>
<organism evidence="4 5">
    <name type="scientific">Tigriopus californicus</name>
    <name type="common">Marine copepod</name>
    <dbReference type="NCBI Taxonomy" id="6832"/>
    <lineage>
        <taxon>Eukaryota</taxon>
        <taxon>Metazoa</taxon>
        <taxon>Ecdysozoa</taxon>
        <taxon>Arthropoda</taxon>
        <taxon>Crustacea</taxon>
        <taxon>Multicrustacea</taxon>
        <taxon>Hexanauplia</taxon>
        <taxon>Copepoda</taxon>
        <taxon>Harpacticoida</taxon>
        <taxon>Harpacticidae</taxon>
        <taxon>Tigriopus</taxon>
    </lineage>
</organism>